<name>A0A0A1DSZ6_NOCSI</name>
<dbReference type="AlphaFoldDB" id="A0A0A1DSZ6"/>
<dbReference type="eggNOG" id="ENOG502Z9HI">
    <property type="taxonomic scope" value="Bacteria"/>
</dbReference>
<reference evidence="1 2" key="1">
    <citation type="journal article" date="2015" name="Genome Announc.">
        <title>Complete Genome Sequence of Steroid-Transforming Nocardioides simplex VKM Ac-2033D.</title>
        <authorList>
            <person name="Shtratnikova V.Y."/>
            <person name="Schelkunov M.I."/>
            <person name="Pekov Y.A."/>
            <person name="Fokina V.V."/>
            <person name="Logacheva M.D."/>
            <person name="Sokolov S.L."/>
            <person name="Bragin E.Y."/>
            <person name="Ashapkin V.V."/>
            <person name="Donova M.V."/>
        </authorList>
    </citation>
    <scope>NUCLEOTIDE SEQUENCE [LARGE SCALE GENOMIC DNA]</scope>
    <source>
        <strain evidence="1 2">VKM Ac-2033D</strain>
    </source>
</reference>
<sequence length="207" mass="21784">MEVRYPKVAGTYAEPVESLALAFSSGWASGINSYLVVLVLGVADRLGSFGSIPDVLGRWEVLAVAAALYAFEFVADKIPYVDSAWDVVSTAIRPLVGGVVGVLIAGDSASVDELVGGLVGGGSALASHSVKTGTRMAVNTVPEPFSNISISVGEDVAVLAVVWFAIEHPYAAAAIAAVLLAAGLVLLWLAWRTVRRGWARFRAWRER</sequence>
<proteinExistence type="predicted"/>
<dbReference type="KEGG" id="psim:KR76_06855"/>
<protein>
    <submittedName>
        <fullName evidence="1">Uncharacterized protein</fullName>
    </submittedName>
</protein>
<organism evidence="1 2">
    <name type="scientific">Nocardioides simplex</name>
    <name type="common">Arthrobacter simplex</name>
    <dbReference type="NCBI Taxonomy" id="2045"/>
    <lineage>
        <taxon>Bacteria</taxon>
        <taxon>Bacillati</taxon>
        <taxon>Actinomycetota</taxon>
        <taxon>Actinomycetes</taxon>
        <taxon>Propionibacteriales</taxon>
        <taxon>Nocardioidaceae</taxon>
        <taxon>Pimelobacter</taxon>
    </lineage>
</organism>
<dbReference type="STRING" id="2045.KR76_06855"/>
<keyword evidence="2" id="KW-1185">Reference proteome</keyword>
<dbReference type="EMBL" id="CP009896">
    <property type="protein sequence ID" value="AIY19767.2"/>
    <property type="molecule type" value="Genomic_DNA"/>
</dbReference>
<dbReference type="Proteomes" id="UP000030300">
    <property type="component" value="Chromosome"/>
</dbReference>
<evidence type="ECO:0000313" key="1">
    <source>
        <dbReference type="EMBL" id="AIY19767.2"/>
    </source>
</evidence>
<gene>
    <name evidence="1" type="ORF">KR76_06855</name>
</gene>
<dbReference type="Pfam" id="PF13548">
    <property type="entry name" value="DUF4126"/>
    <property type="match status" value="1"/>
</dbReference>
<dbReference type="HOGENOM" id="CLU_086377_0_0_11"/>
<accession>A0A0A1DSZ6</accession>
<dbReference type="InterPro" id="IPR025196">
    <property type="entry name" value="DUF4126"/>
</dbReference>
<evidence type="ECO:0000313" key="2">
    <source>
        <dbReference type="Proteomes" id="UP000030300"/>
    </source>
</evidence>